<feature type="transmembrane region" description="Helical" evidence="3">
    <location>
        <begin position="50"/>
        <end position="71"/>
    </location>
</feature>
<evidence type="ECO:0000256" key="1">
    <source>
        <dbReference type="ARBA" id="ARBA00012528"/>
    </source>
</evidence>
<dbReference type="Pfam" id="PF00990">
    <property type="entry name" value="GGDEF"/>
    <property type="match status" value="1"/>
</dbReference>
<evidence type="ECO:0000259" key="4">
    <source>
        <dbReference type="PROSITE" id="PS50887"/>
    </source>
</evidence>
<dbReference type="CDD" id="cd01949">
    <property type="entry name" value="GGDEF"/>
    <property type="match status" value="1"/>
</dbReference>
<evidence type="ECO:0000256" key="2">
    <source>
        <dbReference type="ARBA" id="ARBA00034247"/>
    </source>
</evidence>
<feature type="transmembrane region" description="Helical" evidence="3">
    <location>
        <begin position="83"/>
        <end position="107"/>
    </location>
</feature>
<evidence type="ECO:0000313" key="5">
    <source>
        <dbReference type="EMBL" id="GAA3967824.1"/>
    </source>
</evidence>
<dbReference type="Gene3D" id="3.30.70.270">
    <property type="match status" value="1"/>
</dbReference>
<comment type="caution">
    <text evidence="5">The sequence shown here is derived from an EMBL/GenBank/DDBJ whole genome shotgun (WGS) entry which is preliminary data.</text>
</comment>
<organism evidence="5 6">
    <name type="scientific">Allohahella marinimesophila</name>
    <dbReference type="NCBI Taxonomy" id="1054972"/>
    <lineage>
        <taxon>Bacteria</taxon>
        <taxon>Pseudomonadati</taxon>
        <taxon>Pseudomonadota</taxon>
        <taxon>Gammaproteobacteria</taxon>
        <taxon>Oceanospirillales</taxon>
        <taxon>Hahellaceae</taxon>
        <taxon>Allohahella</taxon>
    </lineage>
</organism>
<dbReference type="PANTHER" id="PTHR45138:SF9">
    <property type="entry name" value="DIGUANYLATE CYCLASE DGCM-RELATED"/>
    <property type="match status" value="1"/>
</dbReference>
<dbReference type="PANTHER" id="PTHR45138">
    <property type="entry name" value="REGULATORY COMPONENTS OF SENSORY TRANSDUCTION SYSTEM"/>
    <property type="match status" value="1"/>
</dbReference>
<dbReference type="EC" id="2.7.7.65" evidence="1"/>
<feature type="transmembrane region" description="Helical" evidence="3">
    <location>
        <begin position="119"/>
        <end position="139"/>
    </location>
</feature>
<dbReference type="Proteomes" id="UP001501337">
    <property type="component" value="Unassembled WGS sequence"/>
</dbReference>
<comment type="catalytic activity">
    <reaction evidence="2">
        <text>2 GTP = 3',3'-c-di-GMP + 2 diphosphate</text>
        <dbReference type="Rhea" id="RHEA:24898"/>
        <dbReference type="ChEBI" id="CHEBI:33019"/>
        <dbReference type="ChEBI" id="CHEBI:37565"/>
        <dbReference type="ChEBI" id="CHEBI:58805"/>
        <dbReference type="EC" id="2.7.7.65"/>
    </reaction>
</comment>
<dbReference type="InterPro" id="IPR029787">
    <property type="entry name" value="Nucleotide_cyclase"/>
</dbReference>
<dbReference type="SMART" id="SM00267">
    <property type="entry name" value="GGDEF"/>
    <property type="match status" value="1"/>
</dbReference>
<feature type="transmembrane region" description="Helical" evidence="3">
    <location>
        <begin position="145"/>
        <end position="164"/>
    </location>
</feature>
<gene>
    <name evidence="5" type="ORF">GCM10022278_26950</name>
</gene>
<dbReference type="EMBL" id="BAABBO010000011">
    <property type="protein sequence ID" value="GAA3967824.1"/>
    <property type="molecule type" value="Genomic_DNA"/>
</dbReference>
<keyword evidence="3" id="KW-0472">Membrane</keyword>
<evidence type="ECO:0000313" key="6">
    <source>
        <dbReference type="Proteomes" id="UP001501337"/>
    </source>
</evidence>
<dbReference type="NCBIfam" id="TIGR00254">
    <property type="entry name" value="GGDEF"/>
    <property type="match status" value="1"/>
</dbReference>
<evidence type="ECO:0000256" key="3">
    <source>
        <dbReference type="SAM" id="Phobius"/>
    </source>
</evidence>
<feature type="transmembrane region" description="Helical" evidence="3">
    <location>
        <begin position="23"/>
        <end position="43"/>
    </location>
</feature>
<dbReference type="RefSeq" id="WP_344807208.1">
    <property type="nucleotide sequence ID" value="NZ_BAABBO010000011.1"/>
</dbReference>
<keyword evidence="3" id="KW-1133">Transmembrane helix</keyword>
<reference evidence="6" key="1">
    <citation type="journal article" date="2019" name="Int. J. Syst. Evol. Microbiol.">
        <title>The Global Catalogue of Microorganisms (GCM) 10K type strain sequencing project: providing services to taxonomists for standard genome sequencing and annotation.</title>
        <authorList>
            <consortium name="The Broad Institute Genomics Platform"/>
            <consortium name="The Broad Institute Genome Sequencing Center for Infectious Disease"/>
            <person name="Wu L."/>
            <person name="Ma J."/>
        </authorList>
    </citation>
    <scope>NUCLEOTIDE SEQUENCE [LARGE SCALE GENOMIC DNA]</scope>
    <source>
        <strain evidence="6">JCM 17555</strain>
    </source>
</reference>
<name>A0ABP7PLW3_9GAMM</name>
<dbReference type="SUPFAM" id="SSF55073">
    <property type="entry name" value="Nucleotide cyclase"/>
    <property type="match status" value="1"/>
</dbReference>
<dbReference type="PROSITE" id="PS50887">
    <property type="entry name" value="GGDEF"/>
    <property type="match status" value="1"/>
</dbReference>
<dbReference type="InterPro" id="IPR000160">
    <property type="entry name" value="GGDEF_dom"/>
</dbReference>
<keyword evidence="6" id="KW-1185">Reference proteome</keyword>
<protein>
    <recommendedName>
        <fullName evidence="1">diguanylate cyclase</fullName>
        <ecNumber evidence="1">2.7.7.65</ecNumber>
    </recommendedName>
</protein>
<dbReference type="InterPro" id="IPR050469">
    <property type="entry name" value="Diguanylate_Cyclase"/>
</dbReference>
<keyword evidence="3" id="KW-0812">Transmembrane</keyword>
<feature type="domain" description="GGDEF" evidence="4">
    <location>
        <begin position="207"/>
        <end position="338"/>
    </location>
</feature>
<proteinExistence type="predicted"/>
<accession>A0ABP7PLW3</accession>
<sequence length="344" mass="38207">MITGTETSRFQGVKRRLQSNYKLSLIMGLSVFAFVGIGPIILFRLFSGNIFVAIVDLILMLTVTGAAIYAWMTDNIEPPAVVLALMVSGGLVVMIPSLGAPGLYWYFAMVVFNFGMLRAKWALLLNVVAMGMVLFLSELSTYDETIPFVMSALATFGFTFIIIYRSDMQRSWLEQTSLTDSLTGIGNRRALDQELELVFAHYQRFGIPFGLLLLDLDHFKHVNDTAGHDAGDAALKDFTELMSESLRKEDRLFRYGGEEFVLVLANVQHDNMLHVATVLCRLVADELKSPADNAPITVSIGASLLRPNDDAERWIQRADKALYAAKAGGRNQVVMFEDIEQANS</sequence>
<dbReference type="InterPro" id="IPR043128">
    <property type="entry name" value="Rev_trsase/Diguanyl_cyclase"/>
</dbReference>